<name>A0A7J6VBQ3_THATH</name>
<evidence type="ECO:0000313" key="1">
    <source>
        <dbReference type="EMBL" id="KAF5182516.1"/>
    </source>
</evidence>
<keyword evidence="2" id="KW-1185">Reference proteome</keyword>
<organism evidence="1 2">
    <name type="scientific">Thalictrum thalictroides</name>
    <name type="common">Rue-anemone</name>
    <name type="synonym">Anemone thalictroides</name>
    <dbReference type="NCBI Taxonomy" id="46969"/>
    <lineage>
        <taxon>Eukaryota</taxon>
        <taxon>Viridiplantae</taxon>
        <taxon>Streptophyta</taxon>
        <taxon>Embryophyta</taxon>
        <taxon>Tracheophyta</taxon>
        <taxon>Spermatophyta</taxon>
        <taxon>Magnoliopsida</taxon>
        <taxon>Ranunculales</taxon>
        <taxon>Ranunculaceae</taxon>
        <taxon>Thalictroideae</taxon>
        <taxon>Thalictrum</taxon>
    </lineage>
</organism>
<reference evidence="1 2" key="1">
    <citation type="submission" date="2020-06" db="EMBL/GenBank/DDBJ databases">
        <title>Transcriptomic and genomic resources for Thalictrum thalictroides and T. hernandezii: Facilitating candidate gene discovery in an emerging model plant lineage.</title>
        <authorList>
            <person name="Arias T."/>
            <person name="Riano-Pachon D.M."/>
            <person name="Di Stilio V.S."/>
        </authorList>
    </citation>
    <scope>NUCLEOTIDE SEQUENCE [LARGE SCALE GENOMIC DNA]</scope>
    <source>
        <strain evidence="2">cv. WT478/WT964</strain>
        <tissue evidence="1">Leaves</tissue>
    </source>
</reference>
<protein>
    <submittedName>
        <fullName evidence="1">Uncharacterized protein</fullName>
    </submittedName>
</protein>
<evidence type="ECO:0000313" key="2">
    <source>
        <dbReference type="Proteomes" id="UP000554482"/>
    </source>
</evidence>
<proteinExistence type="predicted"/>
<sequence>MEVPVDNLDLLIDHPELTDNPVVVEAAQEEMADLLMNCERFYRKIARAGSKIQECIGKGGGAPSDALKERRPPSTIQLQWMPLEEPKGGQE</sequence>
<accession>A0A7J6VBQ3</accession>
<dbReference type="AlphaFoldDB" id="A0A7J6VBQ3"/>
<dbReference type="Proteomes" id="UP000554482">
    <property type="component" value="Unassembled WGS sequence"/>
</dbReference>
<gene>
    <name evidence="1" type="ORF">FRX31_027898</name>
</gene>
<dbReference type="EMBL" id="JABWDY010034638">
    <property type="protein sequence ID" value="KAF5182516.1"/>
    <property type="molecule type" value="Genomic_DNA"/>
</dbReference>
<comment type="caution">
    <text evidence="1">The sequence shown here is derived from an EMBL/GenBank/DDBJ whole genome shotgun (WGS) entry which is preliminary data.</text>
</comment>